<name>X1K8G4_9ZZZZ</name>
<evidence type="ECO:0000313" key="1">
    <source>
        <dbReference type="EMBL" id="GAH86514.1"/>
    </source>
</evidence>
<organism evidence="1">
    <name type="scientific">marine sediment metagenome</name>
    <dbReference type="NCBI Taxonomy" id="412755"/>
    <lineage>
        <taxon>unclassified sequences</taxon>
        <taxon>metagenomes</taxon>
        <taxon>ecological metagenomes</taxon>
    </lineage>
</organism>
<feature type="non-terminal residue" evidence="1">
    <location>
        <position position="1"/>
    </location>
</feature>
<accession>X1K8G4</accession>
<reference evidence="1" key="1">
    <citation type="journal article" date="2014" name="Front. Microbiol.">
        <title>High frequency of phylogenetically diverse reductive dehalogenase-homologous genes in deep subseafloor sedimentary metagenomes.</title>
        <authorList>
            <person name="Kawai M."/>
            <person name="Futagami T."/>
            <person name="Toyoda A."/>
            <person name="Takaki Y."/>
            <person name="Nishi S."/>
            <person name="Hori S."/>
            <person name="Arai W."/>
            <person name="Tsubouchi T."/>
            <person name="Morono Y."/>
            <person name="Uchiyama I."/>
            <person name="Ito T."/>
            <person name="Fujiyama A."/>
            <person name="Inagaki F."/>
            <person name="Takami H."/>
        </authorList>
    </citation>
    <scope>NUCLEOTIDE SEQUENCE</scope>
    <source>
        <strain evidence="1">Expedition CK06-06</strain>
    </source>
</reference>
<comment type="caution">
    <text evidence="1">The sequence shown here is derived from an EMBL/GenBank/DDBJ whole genome shotgun (WGS) entry which is preliminary data.</text>
</comment>
<dbReference type="EMBL" id="BARU01037282">
    <property type="protein sequence ID" value="GAH86514.1"/>
    <property type="molecule type" value="Genomic_DNA"/>
</dbReference>
<gene>
    <name evidence="1" type="ORF">S03H2_58124</name>
</gene>
<protein>
    <submittedName>
        <fullName evidence="1">Uncharacterized protein</fullName>
    </submittedName>
</protein>
<proteinExistence type="predicted"/>
<dbReference type="AlphaFoldDB" id="X1K8G4"/>
<sequence length="39" mass="4505">PFYTVNELFVVTVRSVWSASHKAFEDESCPKLFCVIKVK</sequence>